<comment type="similarity">
    <text evidence="1">Belongs to the CpsD/CapB family.</text>
</comment>
<keyword evidence="5" id="KW-0418">Kinase</keyword>
<sequence>MAVEKLITLHSPKSPIAEAYRILRTNIQFSSLDKPIKSLLVTSAGPNEGKSLTVANLAVAFAQAGLKVLIIDCDMRKPTQHKIFELSNIKGLSNVLIGELSLMKGLLDVGIEGLKLLPTGPTPPNPSELLGSQRMKNFIAELYEVFDIILVDTPPVVPVTDAALMAANVDGVLLVVASGQAKIEMTLKAKELLLNVNARIIGTVLNMLNVQGEEYYYYYYYYSGEDGGKKPKNKGHRKKNLPAATM</sequence>
<dbReference type="Proteomes" id="UP000002217">
    <property type="component" value="Chromosome"/>
</dbReference>
<keyword evidence="4" id="KW-0547">Nucleotide-binding</keyword>
<dbReference type="InterPro" id="IPR027417">
    <property type="entry name" value="P-loop_NTPase"/>
</dbReference>
<gene>
    <name evidence="9" type="ordered locus">Dtox_4107</name>
</gene>
<organism evidence="9 10">
    <name type="scientific">Desulfofarcimen acetoxidans (strain ATCC 49208 / DSM 771 / KCTC 5769 / VKM B-1644 / 5575)</name>
    <name type="common">Desulfotomaculum acetoxidans</name>
    <dbReference type="NCBI Taxonomy" id="485916"/>
    <lineage>
        <taxon>Bacteria</taxon>
        <taxon>Bacillati</taxon>
        <taxon>Bacillota</taxon>
        <taxon>Clostridia</taxon>
        <taxon>Eubacteriales</taxon>
        <taxon>Peptococcaceae</taxon>
        <taxon>Desulfofarcimen</taxon>
    </lineage>
</organism>
<evidence type="ECO:0000256" key="8">
    <source>
        <dbReference type="ARBA" id="ARBA00051245"/>
    </source>
</evidence>
<keyword evidence="3 9" id="KW-0808">Transferase</keyword>
<dbReference type="EMBL" id="CP001720">
    <property type="protein sequence ID" value="ACV64777.1"/>
    <property type="molecule type" value="Genomic_DNA"/>
</dbReference>
<keyword evidence="6" id="KW-0067">ATP-binding</keyword>
<keyword evidence="7" id="KW-0829">Tyrosine-protein kinase</keyword>
<dbReference type="GO" id="GO:0005524">
    <property type="term" value="F:ATP binding"/>
    <property type="evidence" value="ECO:0007669"/>
    <property type="project" value="UniProtKB-KW"/>
</dbReference>
<proteinExistence type="inferred from homology"/>
<evidence type="ECO:0000256" key="2">
    <source>
        <dbReference type="ARBA" id="ARBA00011903"/>
    </source>
</evidence>
<evidence type="ECO:0000256" key="4">
    <source>
        <dbReference type="ARBA" id="ARBA00022741"/>
    </source>
</evidence>
<evidence type="ECO:0000256" key="6">
    <source>
        <dbReference type="ARBA" id="ARBA00022840"/>
    </source>
</evidence>
<dbReference type="HOGENOM" id="CLU_052027_2_1_9"/>
<evidence type="ECO:0000256" key="5">
    <source>
        <dbReference type="ARBA" id="ARBA00022777"/>
    </source>
</evidence>
<evidence type="ECO:0000256" key="7">
    <source>
        <dbReference type="ARBA" id="ARBA00023137"/>
    </source>
</evidence>
<dbReference type="GO" id="GO:0042802">
    <property type="term" value="F:identical protein binding"/>
    <property type="evidence" value="ECO:0007669"/>
    <property type="project" value="UniProtKB-ARBA"/>
</dbReference>
<reference evidence="9 10" key="1">
    <citation type="journal article" date="2009" name="Stand. Genomic Sci.">
        <title>Complete genome sequence of Desulfotomaculum acetoxidans type strain (5575).</title>
        <authorList>
            <person name="Spring S."/>
            <person name="Lapidus A."/>
            <person name="Schroder M."/>
            <person name="Gleim D."/>
            <person name="Sims D."/>
            <person name="Meincke L."/>
            <person name="Glavina Del Rio T."/>
            <person name="Tice H."/>
            <person name="Copeland A."/>
            <person name="Cheng J.F."/>
            <person name="Lucas S."/>
            <person name="Chen F."/>
            <person name="Nolan M."/>
            <person name="Bruce D."/>
            <person name="Goodwin L."/>
            <person name="Pitluck S."/>
            <person name="Ivanova N."/>
            <person name="Mavromatis K."/>
            <person name="Mikhailova N."/>
            <person name="Pati A."/>
            <person name="Chen A."/>
            <person name="Palaniappan K."/>
            <person name="Land M."/>
            <person name="Hauser L."/>
            <person name="Chang Y.J."/>
            <person name="Jeffries C.D."/>
            <person name="Chain P."/>
            <person name="Saunders E."/>
            <person name="Brettin T."/>
            <person name="Detter J.C."/>
            <person name="Goker M."/>
            <person name="Bristow J."/>
            <person name="Eisen J.A."/>
            <person name="Markowitz V."/>
            <person name="Hugenholtz P."/>
            <person name="Kyrpides N.C."/>
            <person name="Klenk H.P."/>
            <person name="Han C."/>
        </authorList>
    </citation>
    <scope>NUCLEOTIDE SEQUENCE [LARGE SCALE GENOMIC DNA]</scope>
    <source>
        <strain evidence="10">ATCC 49208 / DSM 771 / VKM B-1644</strain>
    </source>
</reference>
<dbReference type="EC" id="2.7.10.2" evidence="2"/>
<dbReference type="CDD" id="cd05387">
    <property type="entry name" value="BY-kinase"/>
    <property type="match status" value="1"/>
</dbReference>
<protein>
    <recommendedName>
        <fullName evidence="2">non-specific protein-tyrosine kinase</fullName>
        <ecNumber evidence="2">2.7.10.2</ecNumber>
    </recommendedName>
</protein>
<dbReference type="InterPro" id="IPR033756">
    <property type="entry name" value="YlxH/NBP35"/>
</dbReference>
<dbReference type="Gene3D" id="3.40.50.300">
    <property type="entry name" value="P-loop containing nucleotide triphosphate hydrolases"/>
    <property type="match status" value="1"/>
</dbReference>
<keyword evidence="10" id="KW-1185">Reference proteome</keyword>
<dbReference type="AlphaFoldDB" id="C8VYQ6"/>
<dbReference type="InterPro" id="IPR050445">
    <property type="entry name" value="Bact_polysacc_biosynth/exp"/>
</dbReference>
<dbReference type="KEGG" id="dae:Dtox_4107"/>
<dbReference type="PANTHER" id="PTHR32309:SF13">
    <property type="entry name" value="FERRIC ENTEROBACTIN TRANSPORT PROTEIN FEPE"/>
    <property type="match status" value="1"/>
</dbReference>
<evidence type="ECO:0000313" key="10">
    <source>
        <dbReference type="Proteomes" id="UP000002217"/>
    </source>
</evidence>
<comment type="catalytic activity">
    <reaction evidence="8">
        <text>L-tyrosyl-[protein] + ATP = O-phospho-L-tyrosyl-[protein] + ADP + H(+)</text>
        <dbReference type="Rhea" id="RHEA:10596"/>
        <dbReference type="Rhea" id="RHEA-COMP:10136"/>
        <dbReference type="Rhea" id="RHEA-COMP:20101"/>
        <dbReference type="ChEBI" id="CHEBI:15378"/>
        <dbReference type="ChEBI" id="CHEBI:30616"/>
        <dbReference type="ChEBI" id="CHEBI:46858"/>
        <dbReference type="ChEBI" id="CHEBI:61978"/>
        <dbReference type="ChEBI" id="CHEBI:456216"/>
        <dbReference type="EC" id="2.7.10.2"/>
    </reaction>
</comment>
<evidence type="ECO:0000313" key="9">
    <source>
        <dbReference type="EMBL" id="ACV64777.1"/>
    </source>
</evidence>
<dbReference type="NCBIfam" id="TIGR01007">
    <property type="entry name" value="eps_fam"/>
    <property type="match status" value="1"/>
</dbReference>
<dbReference type="eggNOG" id="COG0489">
    <property type="taxonomic scope" value="Bacteria"/>
</dbReference>
<dbReference type="SUPFAM" id="SSF52540">
    <property type="entry name" value="P-loop containing nucleoside triphosphate hydrolases"/>
    <property type="match status" value="1"/>
</dbReference>
<dbReference type="GO" id="GO:0005886">
    <property type="term" value="C:plasma membrane"/>
    <property type="evidence" value="ECO:0007669"/>
    <property type="project" value="UniProtKB-ARBA"/>
</dbReference>
<dbReference type="GO" id="GO:0004715">
    <property type="term" value="F:non-membrane spanning protein tyrosine kinase activity"/>
    <property type="evidence" value="ECO:0007669"/>
    <property type="project" value="UniProtKB-EC"/>
</dbReference>
<dbReference type="PANTHER" id="PTHR32309">
    <property type="entry name" value="TYROSINE-PROTEIN KINASE"/>
    <property type="match status" value="1"/>
</dbReference>
<dbReference type="InterPro" id="IPR005702">
    <property type="entry name" value="Wzc-like_C"/>
</dbReference>
<dbReference type="Pfam" id="PF10609">
    <property type="entry name" value="ParA"/>
    <property type="match status" value="1"/>
</dbReference>
<name>C8VYQ6_DESAS</name>
<accession>C8VYQ6</accession>
<dbReference type="RefSeq" id="WP_015759447.1">
    <property type="nucleotide sequence ID" value="NC_013216.1"/>
</dbReference>
<evidence type="ECO:0000256" key="1">
    <source>
        <dbReference type="ARBA" id="ARBA00007316"/>
    </source>
</evidence>
<dbReference type="OrthoDB" id="9794577at2"/>
<dbReference type="STRING" id="485916.Dtox_4107"/>
<dbReference type="FunFam" id="3.40.50.300:FF:000527">
    <property type="entry name" value="Tyrosine-protein kinase etk"/>
    <property type="match status" value="1"/>
</dbReference>
<evidence type="ECO:0000256" key="3">
    <source>
        <dbReference type="ARBA" id="ARBA00022679"/>
    </source>
</evidence>